<keyword evidence="2" id="KW-0862">Zinc</keyword>
<dbReference type="GO" id="GO:0005975">
    <property type="term" value="P:carbohydrate metabolic process"/>
    <property type="evidence" value="ECO:0007669"/>
    <property type="project" value="InterPro"/>
</dbReference>
<dbReference type="SUPFAM" id="SSF158745">
    <property type="entry name" value="LanC-like"/>
    <property type="match status" value="1"/>
</dbReference>
<dbReference type="RefSeq" id="XP_017334926.1">
    <property type="nucleotide sequence ID" value="XM_017479437.3"/>
</dbReference>
<dbReference type="SMART" id="SM01260">
    <property type="entry name" value="LANC_like"/>
    <property type="match status" value="1"/>
</dbReference>
<protein>
    <submittedName>
        <fullName evidence="5">LanC-like protein 2 isoform X2</fullName>
    </submittedName>
</protein>
<dbReference type="PRINTS" id="PR01950">
    <property type="entry name" value="LANCSUPER"/>
</dbReference>
<organism evidence="4 5">
    <name type="scientific">Ictalurus punctatus</name>
    <name type="common">Channel catfish</name>
    <name type="synonym">Silurus punctatus</name>
    <dbReference type="NCBI Taxonomy" id="7998"/>
    <lineage>
        <taxon>Eukaryota</taxon>
        <taxon>Metazoa</taxon>
        <taxon>Chordata</taxon>
        <taxon>Craniata</taxon>
        <taxon>Vertebrata</taxon>
        <taxon>Euteleostomi</taxon>
        <taxon>Actinopterygii</taxon>
        <taxon>Neopterygii</taxon>
        <taxon>Teleostei</taxon>
        <taxon>Ostariophysi</taxon>
        <taxon>Siluriformes</taxon>
        <taxon>Ictaluridae</taxon>
        <taxon>Ictalurus</taxon>
    </lineage>
</organism>
<evidence type="ECO:0000313" key="4">
    <source>
        <dbReference type="Proteomes" id="UP000221080"/>
    </source>
</evidence>
<dbReference type="InterPro" id="IPR007822">
    <property type="entry name" value="LANC-like"/>
</dbReference>
<gene>
    <name evidence="5" type="primary">lancl2</name>
</gene>
<accession>A0A2D0RXL5</accession>
<dbReference type="GO" id="GO:0046872">
    <property type="term" value="F:metal ion binding"/>
    <property type="evidence" value="ECO:0007669"/>
    <property type="project" value="UniProtKB-KW"/>
</dbReference>
<evidence type="ECO:0000256" key="1">
    <source>
        <dbReference type="ARBA" id="ARBA00007179"/>
    </source>
</evidence>
<dbReference type="Proteomes" id="UP000221080">
    <property type="component" value="Chromosome 1"/>
</dbReference>
<keyword evidence="4" id="KW-1185">Reference proteome</keyword>
<keyword evidence="2" id="KW-0479">Metal-binding</keyword>
<evidence type="ECO:0000256" key="3">
    <source>
        <dbReference type="SAM" id="MobiDB-lite"/>
    </source>
</evidence>
<dbReference type="GO" id="GO:0031179">
    <property type="term" value="P:peptide modification"/>
    <property type="evidence" value="ECO:0007669"/>
    <property type="project" value="InterPro"/>
</dbReference>
<dbReference type="PANTHER" id="PTHR12736:SF11">
    <property type="entry name" value="LANC-LIKE PROTEIN 2"/>
    <property type="match status" value="1"/>
</dbReference>
<dbReference type="GeneID" id="108271713"/>
<evidence type="ECO:0000313" key="5">
    <source>
        <dbReference type="RefSeq" id="XP_017334926.1"/>
    </source>
</evidence>
<feature type="binding site" evidence="2">
    <location>
        <position position="294"/>
    </location>
    <ligand>
        <name>Zn(2+)</name>
        <dbReference type="ChEBI" id="CHEBI:29105"/>
    </ligand>
</feature>
<dbReference type="OrthoDB" id="10257263at2759"/>
<feature type="binding site" evidence="2">
    <location>
        <position position="295"/>
    </location>
    <ligand>
        <name>Zn(2+)</name>
        <dbReference type="ChEBI" id="CHEBI:29105"/>
    </ligand>
</feature>
<evidence type="ECO:0000256" key="2">
    <source>
        <dbReference type="PIRSR" id="PIRSR607822-1"/>
    </source>
</evidence>
<dbReference type="PRINTS" id="PR01951">
    <property type="entry name" value="LANCEUKARYTE"/>
</dbReference>
<name>A0A2D0RXL5_ICTPU</name>
<proteinExistence type="inferred from homology"/>
<dbReference type="PANTHER" id="PTHR12736">
    <property type="entry name" value="LANC-LIKE PROTEIN"/>
    <property type="match status" value="1"/>
</dbReference>
<dbReference type="InterPro" id="IPR012341">
    <property type="entry name" value="6hp_glycosidase-like_sf"/>
</dbReference>
<sequence>MGDSMSKRLKLVTASESEMEERSFPNPFPDWDQGVLTSSPSAANSSTGDLFDADGKITEAFQKKVQNKIKDLLQQMEEGLKTSDPHDFSTYTGWTGIALLYLQLHRVSADSSHLQRSLDYVKRTLRNLNGRKVTFLCGDAGPLAVAAVVHHRLKNQADSKEFLTKLLQLQRSVISPDSEIPDELLYGRAGYLYALLYVNKEIGPETVDEKIIANVVTAILESGKNLSREEKKTERCPLLYEWHKKQYVGAAHGLSGIYYMLMQVFKDEKYLKDAAECGEVIWQRGLLRKGYGICHGTAGNGYAFLSLYKLTQEQKYLYRACKFAEWCLDYGTHGCRIPDRPYSLFEGMAGAIHFLSDLAQPEGSCFPAFEL</sequence>
<dbReference type="AlphaFoldDB" id="A0A2D0RXL5"/>
<dbReference type="CTD" id="55915"/>
<feature type="region of interest" description="Disordered" evidence="3">
    <location>
        <begin position="1"/>
        <end position="31"/>
    </location>
</feature>
<dbReference type="CDD" id="cd04794">
    <property type="entry name" value="euk_LANCL"/>
    <property type="match status" value="1"/>
</dbReference>
<dbReference type="Pfam" id="PF05147">
    <property type="entry name" value="LANC_like"/>
    <property type="match status" value="1"/>
</dbReference>
<dbReference type="InterPro" id="IPR020464">
    <property type="entry name" value="LanC-like_prot_euk"/>
</dbReference>
<comment type="similarity">
    <text evidence="1">Belongs to the LanC-like protein family.</text>
</comment>
<dbReference type="GO" id="GO:0005886">
    <property type="term" value="C:plasma membrane"/>
    <property type="evidence" value="ECO:0007669"/>
    <property type="project" value="TreeGrafter"/>
</dbReference>
<reference evidence="5" key="2">
    <citation type="submission" date="2025-08" db="UniProtKB">
        <authorList>
            <consortium name="RefSeq"/>
        </authorList>
    </citation>
    <scope>IDENTIFICATION</scope>
    <source>
        <tissue evidence="5">Blood</tissue>
    </source>
</reference>
<dbReference type="Gene3D" id="1.50.10.10">
    <property type="match status" value="2"/>
</dbReference>
<reference evidence="4" key="1">
    <citation type="journal article" date="2016" name="Nat. Commun.">
        <title>The channel catfish genome sequence provides insights into the evolution of scale formation in teleosts.</title>
        <authorList>
            <person name="Liu Z."/>
            <person name="Liu S."/>
            <person name="Yao J."/>
            <person name="Bao L."/>
            <person name="Zhang J."/>
            <person name="Li Y."/>
            <person name="Jiang C."/>
            <person name="Sun L."/>
            <person name="Wang R."/>
            <person name="Zhang Y."/>
            <person name="Zhou T."/>
            <person name="Zeng Q."/>
            <person name="Fu Q."/>
            <person name="Gao S."/>
            <person name="Li N."/>
            <person name="Koren S."/>
            <person name="Jiang Y."/>
            <person name="Zimin A."/>
            <person name="Xu P."/>
            <person name="Phillippy A.M."/>
            <person name="Geng X."/>
            <person name="Song L."/>
            <person name="Sun F."/>
            <person name="Li C."/>
            <person name="Wang X."/>
            <person name="Chen A."/>
            <person name="Jin Y."/>
            <person name="Yuan Z."/>
            <person name="Yang Y."/>
            <person name="Tan S."/>
            <person name="Peatman E."/>
            <person name="Lu J."/>
            <person name="Qin Z."/>
            <person name="Dunham R."/>
            <person name="Li Z."/>
            <person name="Sonstegard T."/>
            <person name="Feng J."/>
            <person name="Danzmann R.G."/>
            <person name="Schroeder S."/>
            <person name="Scheffler B."/>
            <person name="Duke M.V."/>
            <person name="Ballard L."/>
            <person name="Kucuktas H."/>
            <person name="Kaltenboeck L."/>
            <person name="Liu H."/>
            <person name="Armbruster J."/>
            <person name="Xie Y."/>
            <person name="Kirby M.L."/>
            <person name="Tian Y."/>
            <person name="Flanagan M.E."/>
            <person name="Mu W."/>
            <person name="Waldbieser G.C."/>
        </authorList>
    </citation>
    <scope>NUCLEOTIDE SEQUENCE [LARGE SCALE GENOMIC DNA]</scope>
    <source>
        <strain evidence="4">SDA103</strain>
    </source>
</reference>